<evidence type="ECO:0000313" key="1">
    <source>
        <dbReference type="EMBL" id="GHW00607.1"/>
    </source>
</evidence>
<comment type="caution">
    <text evidence="1">The sequence shown here is derived from an EMBL/GenBank/DDBJ whole genome shotgun (WGS) entry which is preliminary data.</text>
</comment>
<dbReference type="RefSeq" id="WP_201330643.1">
    <property type="nucleotide sequence ID" value="NZ_BOCG01000119.1"/>
</dbReference>
<organism evidence="1 2">
    <name type="scientific">Lactobacillus nasalidis</name>
    <dbReference type="NCBI Taxonomy" id="2797258"/>
    <lineage>
        <taxon>Bacteria</taxon>
        <taxon>Bacillati</taxon>
        <taxon>Bacillota</taxon>
        <taxon>Bacilli</taxon>
        <taxon>Lactobacillales</taxon>
        <taxon>Lactobacillaceae</taxon>
        <taxon>Lactobacillus</taxon>
    </lineage>
</organism>
<proteinExistence type="predicted"/>
<gene>
    <name evidence="1" type="ORF">lacNasYZ03_02940</name>
</gene>
<protein>
    <submittedName>
        <fullName evidence="1">Uncharacterized protein</fullName>
    </submittedName>
</protein>
<accession>A0ABQ3W8U5</accession>
<sequence length="59" mass="6778">MGKNQVKFFLNAGKKQEIIRGDAREKSRNLPLLGWKILIKSLLTFVTEIAIFCKSAKER</sequence>
<name>A0ABQ3W8U5_9LACO</name>
<dbReference type="EMBL" id="BOCI01000097">
    <property type="protein sequence ID" value="GHW00607.1"/>
    <property type="molecule type" value="Genomic_DNA"/>
</dbReference>
<keyword evidence="2" id="KW-1185">Reference proteome</keyword>
<evidence type="ECO:0000313" key="2">
    <source>
        <dbReference type="Proteomes" id="UP000616547"/>
    </source>
</evidence>
<dbReference type="Proteomes" id="UP000616547">
    <property type="component" value="Unassembled WGS sequence"/>
</dbReference>
<reference evidence="2" key="1">
    <citation type="submission" date="2021-01" db="EMBL/GenBank/DDBJ databases">
        <title>Draft genome sequence of Nasalis larvatus strain YZ03.</title>
        <authorList>
            <person name="Suzuki-Hashido N."/>
            <person name="Tsuchida S."/>
            <person name="Hayakawa T."/>
        </authorList>
    </citation>
    <scope>NUCLEOTIDE SEQUENCE [LARGE SCALE GENOMIC DNA]</scope>
    <source>
        <strain evidence="2">YZ03</strain>
    </source>
</reference>